<dbReference type="Proteomes" id="UP000299102">
    <property type="component" value="Unassembled WGS sequence"/>
</dbReference>
<name>A0A4C1VJ18_EUMVA</name>
<reference evidence="1 2" key="1">
    <citation type="journal article" date="2019" name="Commun. Biol.">
        <title>The bagworm genome reveals a unique fibroin gene that provides high tensile strength.</title>
        <authorList>
            <person name="Kono N."/>
            <person name="Nakamura H."/>
            <person name="Ohtoshi R."/>
            <person name="Tomita M."/>
            <person name="Numata K."/>
            <person name="Arakawa K."/>
        </authorList>
    </citation>
    <scope>NUCLEOTIDE SEQUENCE [LARGE SCALE GENOMIC DNA]</scope>
</reference>
<comment type="caution">
    <text evidence="1">The sequence shown here is derived from an EMBL/GenBank/DDBJ whole genome shotgun (WGS) entry which is preliminary data.</text>
</comment>
<accession>A0A4C1VJ18</accession>
<keyword evidence="2" id="KW-1185">Reference proteome</keyword>
<evidence type="ECO:0000313" key="1">
    <source>
        <dbReference type="EMBL" id="GBP38580.1"/>
    </source>
</evidence>
<dbReference type="EMBL" id="BGZK01000351">
    <property type="protein sequence ID" value="GBP38580.1"/>
    <property type="molecule type" value="Genomic_DNA"/>
</dbReference>
<evidence type="ECO:0000313" key="2">
    <source>
        <dbReference type="Proteomes" id="UP000299102"/>
    </source>
</evidence>
<gene>
    <name evidence="1" type="ORF">EVAR_96182_1</name>
</gene>
<sequence length="120" mass="13466">MIPTSKTLPTAEVMFRRKRSHNAYPRHPLMLRYLCPLGAAYVSGRRGKSLFSRVSSALHSSRLTAADGPRRLRSRRVQIHLNDPLPSDEGGVSSELWSAVATPNPLFISSEYSMAFLYTF</sequence>
<proteinExistence type="predicted"/>
<dbReference type="AlphaFoldDB" id="A0A4C1VJ18"/>
<organism evidence="1 2">
    <name type="scientific">Eumeta variegata</name>
    <name type="common">Bagworm moth</name>
    <name type="synonym">Eumeta japonica</name>
    <dbReference type="NCBI Taxonomy" id="151549"/>
    <lineage>
        <taxon>Eukaryota</taxon>
        <taxon>Metazoa</taxon>
        <taxon>Ecdysozoa</taxon>
        <taxon>Arthropoda</taxon>
        <taxon>Hexapoda</taxon>
        <taxon>Insecta</taxon>
        <taxon>Pterygota</taxon>
        <taxon>Neoptera</taxon>
        <taxon>Endopterygota</taxon>
        <taxon>Lepidoptera</taxon>
        <taxon>Glossata</taxon>
        <taxon>Ditrysia</taxon>
        <taxon>Tineoidea</taxon>
        <taxon>Psychidae</taxon>
        <taxon>Oiketicinae</taxon>
        <taxon>Eumeta</taxon>
    </lineage>
</organism>
<protein>
    <submittedName>
        <fullName evidence="1">Uncharacterized protein</fullName>
    </submittedName>
</protein>